<dbReference type="PANTHER" id="PTHR43547:SF2">
    <property type="entry name" value="HYBRID SIGNAL TRANSDUCTION HISTIDINE KINASE C"/>
    <property type="match status" value="1"/>
</dbReference>
<name>A0A1G9PUP0_9SPHI</name>
<evidence type="ECO:0000256" key="1">
    <source>
        <dbReference type="ARBA" id="ARBA00000085"/>
    </source>
</evidence>
<dbReference type="STRING" id="430522.BFS30_18525"/>
<dbReference type="InterPro" id="IPR036097">
    <property type="entry name" value="HisK_dim/P_sf"/>
</dbReference>
<accession>A0A1G9PUP0</accession>
<dbReference type="InterPro" id="IPR003018">
    <property type="entry name" value="GAF"/>
</dbReference>
<dbReference type="InterPro" id="IPR029016">
    <property type="entry name" value="GAF-like_dom_sf"/>
</dbReference>
<dbReference type="Gene3D" id="1.10.287.130">
    <property type="match status" value="1"/>
</dbReference>
<dbReference type="InterPro" id="IPR003594">
    <property type="entry name" value="HATPase_dom"/>
</dbReference>
<dbReference type="InterPro" id="IPR036890">
    <property type="entry name" value="HATPase_C_sf"/>
</dbReference>
<evidence type="ECO:0000259" key="6">
    <source>
        <dbReference type="PROSITE" id="PS50109"/>
    </source>
</evidence>
<dbReference type="PRINTS" id="PR00344">
    <property type="entry name" value="BCTRLSENSOR"/>
</dbReference>
<evidence type="ECO:0000313" key="7">
    <source>
        <dbReference type="EMBL" id="SDM02201.1"/>
    </source>
</evidence>
<dbReference type="Pfam" id="PF00512">
    <property type="entry name" value="HisKA"/>
    <property type="match status" value="1"/>
</dbReference>
<dbReference type="Gene3D" id="3.30.450.40">
    <property type="match status" value="1"/>
</dbReference>
<dbReference type="GO" id="GO:0000155">
    <property type="term" value="F:phosphorelay sensor kinase activity"/>
    <property type="evidence" value="ECO:0007669"/>
    <property type="project" value="InterPro"/>
</dbReference>
<evidence type="ECO:0000256" key="4">
    <source>
        <dbReference type="ARBA" id="ARBA00022679"/>
    </source>
</evidence>
<dbReference type="SUPFAM" id="SSF55781">
    <property type="entry name" value="GAF domain-like"/>
    <property type="match status" value="1"/>
</dbReference>
<keyword evidence="8" id="KW-1185">Reference proteome</keyword>
<dbReference type="Gene3D" id="3.30.565.10">
    <property type="entry name" value="Histidine kinase-like ATPase, C-terminal domain"/>
    <property type="match status" value="1"/>
</dbReference>
<organism evidence="7 8">
    <name type="scientific">Pedobacter steynii</name>
    <dbReference type="NCBI Taxonomy" id="430522"/>
    <lineage>
        <taxon>Bacteria</taxon>
        <taxon>Pseudomonadati</taxon>
        <taxon>Bacteroidota</taxon>
        <taxon>Sphingobacteriia</taxon>
        <taxon>Sphingobacteriales</taxon>
        <taxon>Sphingobacteriaceae</taxon>
        <taxon>Pedobacter</taxon>
    </lineage>
</organism>
<dbReference type="Pfam" id="PF01590">
    <property type="entry name" value="GAF"/>
    <property type="match status" value="1"/>
</dbReference>
<keyword evidence="3" id="KW-0597">Phosphoprotein</keyword>
<dbReference type="FunFam" id="3.30.565.10:FF:000006">
    <property type="entry name" value="Sensor histidine kinase WalK"/>
    <property type="match status" value="1"/>
</dbReference>
<keyword evidence="4" id="KW-0808">Transferase</keyword>
<dbReference type="Pfam" id="PF02518">
    <property type="entry name" value="HATPase_c"/>
    <property type="match status" value="1"/>
</dbReference>
<dbReference type="PANTHER" id="PTHR43547">
    <property type="entry name" value="TWO-COMPONENT HISTIDINE KINASE"/>
    <property type="match status" value="1"/>
</dbReference>
<proteinExistence type="predicted"/>
<dbReference type="SUPFAM" id="SSF55874">
    <property type="entry name" value="ATPase domain of HSP90 chaperone/DNA topoisomerase II/histidine kinase"/>
    <property type="match status" value="1"/>
</dbReference>
<dbReference type="SMART" id="SM00388">
    <property type="entry name" value="HisKA"/>
    <property type="match status" value="1"/>
</dbReference>
<dbReference type="PROSITE" id="PS50109">
    <property type="entry name" value="HIS_KIN"/>
    <property type="match status" value="1"/>
</dbReference>
<dbReference type="AlphaFoldDB" id="A0A1G9PUP0"/>
<evidence type="ECO:0000256" key="3">
    <source>
        <dbReference type="ARBA" id="ARBA00022553"/>
    </source>
</evidence>
<evidence type="ECO:0000256" key="2">
    <source>
        <dbReference type="ARBA" id="ARBA00012438"/>
    </source>
</evidence>
<feature type="domain" description="Histidine kinase" evidence="6">
    <location>
        <begin position="184"/>
        <end position="401"/>
    </location>
</feature>
<reference evidence="8" key="1">
    <citation type="submission" date="2016-10" db="EMBL/GenBank/DDBJ databases">
        <authorList>
            <person name="Varghese N."/>
            <person name="Submissions S."/>
        </authorList>
    </citation>
    <scope>NUCLEOTIDE SEQUENCE [LARGE SCALE GENOMIC DNA]</scope>
    <source>
        <strain evidence="8">DSM 19110</strain>
    </source>
</reference>
<dbReference type="InterPro" id="IPR005467">
    <property type="entry name" value="His_kinase_dom"/>
</dbReference>
<dbReference type="InterPro" id="IPR003661">
    <property type="entry name" value="HisK_dim/P_dom"/>
</dbReference>
<keyword evidence="5 7" id="KW-0418">Kinase</keyword>
<gene>
    <name evidence="7" type="ORF">SAMN05421820_102762</name>
</gene>
<dbReference type="Proteomes" id="UP000183200">
    <property type="component" value="Unassembled WGS sequence"/>
</dbReference>
<dbReference type="CDD" id="cd00082">
    <property type="entry name" value="HisKA"/>
    <property type="match status" value="1"/>
</dbReference>
<dbReference type="EC" id="2.7.13.3" evidence="2"/>
<dbReference type="SMART" id="SM00387">
    <property type="entry name" value="HATPase_c"/>
    <property type="match status" value="1"/>
</dbReference>
<dbReference type="SUPFAM" id="SSF47384">
    <property type="entry name" value="Homodimeric domain of signal transducing histidine kinase"/>
    <property type="match status" value="1"/>
</dbReference>
<comment type="catalytic activity">
    <reaction evidence="1">
        <text>ATP + protein L-histidine = ADP + protein N-phospho-L-histidine.</text>
        <dbReference type="EC" id="2.7.13.3"/>
    </reaction>
</comment>
<sequence length="402" mass="44565">MAISMATQIDIDIISSEEERIKALKRYDILDTPPDGSFDRLTKLAANLLKVPIAIVSLVDTDRIWFKSKYGTEAQQIDRDEGLCASTILADDLYQIEDASIDPRTLSNPLVAGSFGLKFYAAVPLRTKDGFNLGTFCVIGKEPRVLTPEEEGILRDLRDIVMDQIELRLASRTSLAQHNQILNTTAHDLKNPLTTIPVRADLIKMKKDNPEMVDTLCDQIKIASLNMVRIIDELLQVGSMEAGKIHLLLIKVNASFLVSNVVSMNQPLAERKSQTLNFSYEKDLYVNADEGKLTEIVDNLVNNAIKYSPMGTHIFVRVKEENHNVLIEVEDQGLGLTAEDQSKLYQRFTRLSAQPTGGENSTGLGLSIVKVLVEAHEGTIRAESEGKGKGCKFIVELPGRNS</sequence>
<protein>
    <recommendedName>
        <fullName evidence="2">histidine kinase</fullName>
        <ecNumber evidence="2">2.7.13.3</ecNumber>
    </recommendedName>
</protein>
<evidence type="ECO:0000313" key="8">
    <source>
        <dbReference type="Proteomes" id="UP000183200"/>
    </source>
</evidence>
<dbReference type="RefSeq" id="WP_245723815.1">
    <property type="nucleotide sequence ID" value="NZ_FNGY01000002.1"/>
</dbReference>
<dbReference type="InterPro" id="IPR004358">
    <property type="entry name" value="Sig_transdc_His_kin-like_C"/>
</dbReference>
<dbReference type="EMBL" id="FNGY01000002">
    <property type="protein sequence ID" value="SDM02201.1"/>
    <property type="molecule type" value="Genomic_DNA"/>
</dbReference>
<evidence type="ECO:0000256" key="5">
    <source>
        <dbReference type="ARBA" id="ARBA00022777"/>
    </source>
</evidence>